<dbReference type="InterPro" id="IPR029039">
    <property type="entry name" value="Flavoprotein-like_sf"/>
</dbReference>
<dbReference type="Gene3D" id="3.40.50.360">
    <property type="match status" value="1"/>
</dbReference>
<dbReference type="GeneID" id="88849161"/>
<dbReference type="OrthoDB" id="9798454at2"/>
<evidence type="ECO:0000313" key="4">
    <source>
        <dbReference type="EMBL" id="BBH50441.1"/>
    </source>
</evidence>
<proteinExistence type="predicted"/>
<dbReference type="KEGG" id="pcat:Pcatena_10280"/>
<keyword evidence="1" id="KW-0285">Flavoprotein</keyword>
<evidence type="ECO:0000259" key="3">
    <source>
        <dbReference type="Pfam" id="PF03358"/>
    </source>
</evidence>
<dbReference type="AlphaFoldDB" id="A0A3G9JY61"/>
<organism evidence="4 5">
    <name type="scientific">Parolsenella catena</name>
    <dbReference type="NCBI Taxonomy" id="2003188"/>
    <lineage>
        <taxon>Bacteria</taxon>
        <taxon>Bacillati</taxon>
        <taxon>Actinomycetota</taxon>
        <taxon>Coriobacteriia</taxon>
        <taxon>Coriobacteriales</taxon>
        <taxon>Atopobiaceae</taxon>
        <taxon>Parolsenella</taxon>
    </lineage>
</organism>
<dbReference type="InterPro" id="IPR051796">
    <property type="entry name" value="ISF_SsuE-like"/>
</dbReference>
<dbReference type="GO" id="GO:0016491">
    <property type="term" value="F:oxidoreductase activity"/>
    <property type="evidence" value="ECO:0007669"/>
    <property type="project" value="InterPro"/>
</dbReference>
<evidence type="ECO:0000256" key="1">
    <source>
        <dbReference type="ARBA" id="ARBA00022630"/>
    </source>
</evidence>
<evidence type="ECO:0000256" key="2">
    <source>
        <dbReference type="ARBA" id="ARBA00022643"/>
    </source>
</evidence>
<dbReference type="EMBL" id="AP019367">
    <property type="protein sequence ID" value="BBH50441.1"/>
    <property type="molecule type" value="Genomic_DNA"/>
</dbReference>
<reference evidence="5" key="1">
    <citation type="submission" date="2018-11" db="EMBL/GenBank/DDBJ databases">
        <title>Comparative genomics of Parolsenella catena and Libanicoccus massiliensis: Reclassification of Libanicoccus massiliensis as Parolsenella massiliensis comb. nov.</title>
        <authorList>
            <person name="Sakamoto M."/>
            <person name="Ikeyama N."/>
            <person name="Murakami T."/>
            <person name="Mori H."/>
            <person name="Yuki M."/>
            <person name="Ohkuma M."/>
        </authorList>
    </citation>
    <scope>NUCLEOTIDE SEQUENCE [LARGE SCALE GENOMIC DNA]</scope>
    <source>
        <strain evidence="5">JCM 31932</strain>
    </source>
</reference>
<dbReference type="PANTHER" id="PTHR43278:SF4">
    <property type="entry name" value="NAD(P)H-DEPENDENT FMN-CONTAINING OXIDOREDUCTASE YWQN-RELATED"/>
    <property type="match status" value="1"/>
</dbReference>
<keyword evidence="5" id="KW-1185">Reference proteome</keyword>
<keyword evidence="2" id="KW-0288">FMN</keyword>
<sequence>MKVMLVNGSPHKYGCTNRALEEVARALEADGVEAEIFWIGAEPQGGCVACGACGKTGDCAFGEVVNEFRARAAEADGFVFGAPVHYAHAASSLLGFMDRLFYSNGRAGRPNVLAHKPAAAVASARRAGTTASLDDINKFFTISQMPIVSSFYWNNVHGATPADVERDEEGLSVMRQLGHNMAWMLKCIEAGRAAGVEPVAEPRAWTNFIR</sequence>
<dbReference type="Proteomes" id="UP000273154">
    <property type="component" value="Chromosome"/>
</dbReference>
<dbReference type="RefSeq" id="WP_126422271.1">
    <property type="nucleotide sequence ID" value="NZ_AP019367.1"/>
</dbReference>
<dbReference type="PANTHER" id="PTHR43278">
    <property type="entry name" value="NAD(P)H-DEPENDENT FMN-CONTAINING OXIDOREDUCTASE YWQN-RELATED"/>
    <property type="match status" value="1"/>
</dbReference>
<feature type="domain" description="NADPH-dependent FMN reductase-like" evidence="3">
    <location>
        <begin position="1"/>
        <end position="154"/>
    </location>
</feature>
<protein>
    <submittedName>
        <fullName evidence="4">FMN reductase</fullName>
    </submittedName>
</protein>
<evidence type="ECO:0000313" key="5">
    <source>
        <dbReference type="Proteomes" id="UP000273154"/>
    </source>
</evidence>
<accession>A0A3G9JY61</accession>
<dbReference type="SUPFAM" id="SSF52218">
    <property type="entry name" value="Flavoproteins"/>
    <property type="match status" value="1"/>
</dbReference>
<gene>
    <name evidence="4" type="ORF">Pcatena_10280</name>
</gene>
<dbReference type="Pfam" id="PF03358">
    <property type="entry name" value="FMN_red"/>
    <property type="match status" value="1"/>
</dbReference>
<name>A0A3G9JY61_9ACTN</name>
<dbReference type="InterPro" id="IPR005025">
    <property type="entry name" value="FMN_Rdtase-like_dom"/>
</dbReference>